<evidence type="ECO:0000259" key="3">
    <source>
        <dbReference type="Pfam" id="PF02737"/>
    </source>
</evidence>
<dbReference type="InterPro" id="IPR006108">
    <property type="entry name" value="3HC_DH_C"/>
</dbReference>
<dbReference type="GO" id="GO:0008691">
    <property type="term" value="F:3-hydroxybutyryl-CoA dehydrogenase activity"/>
    <property type="evidence" value="ECO:0007669"/>
    <property type="project" value="UniProtKB-EC"/>
</dbReference>
<dbReference type="SUPFAM" id="SSF48179">
    <property type="entry name" value="6-phosphogluconate dehydrogenase C-terminal domain-like"/>
    <property type="match status" value="1"/>
</dbReference>
<name>A0A4V6KYW1_SERFO</name>
<dbReference type="Gene3D" id="1.10.1040.10">
    <property type="entry name" value="N-(1-d-carboxylethyl)-l-norvaline Dehydrogenase, domain 2"/>
    <property type="match status" value="1"/>
</dbReference>
<dbReference type="SUPFAM" id="SSF51735">
    <property type="entry name" value="NAD(P)-binding Rossmann-fold domains"/>
    <property type="match status" value="1"/>
</dbReference>
<organism evidence="4">
    <name type="scientific">Serratia fonticola</name>
    <dbReference type="NCBI Taxonomy" id="47917"/>
    <lineage>
        <taxon>Bacteria</taxon>
        <taxon>Pseudomonadati</taxon>
        <taxon>Pseudomonadota</taxon>
        <taxon>Gammaproteobacteria</taxon>
        <taxon>Enterobacterales</taxon>
        <taxon>Yersiniaceae</taxon>
        <taxon>Serratia</taxon>
    </lineage>
</organism>
<dbReference type="GO" id="GO:0006635">
    <property type="term" value="P:fatty acid beta-oxidation"/>
    <property type="evidence" value="ECO:0007669"/>
    <property type="project" value="TreeGrafter"/>
</dbReference>
<dbReference type="GO" id="GO:0070403">
    <property type="term" value="F:NAD+ binding"/>
    <property type="evidence" value="ECO:0007669"/>
    <property type="project" value="InterPro"/>
</dbReference>
<feature type="domain" description="3-hydroxyacyl-CoA dehydrogenase NAD binding" evidence="3">
    <location>
        <begin position="2"/>
        <end position="47"/>
    </location>
</feature>
<sequence length="162" mass="18053">MAGLHFFNPAPLMKLVEIVGGLETSPETLSNLQALAQHWGKHSVVCRSTPGFIVNRVARPFYGEALRALEEQIADPATLDAVLRDAGGFRHGTTATDRSDRQDVNYASPSRSITPSIRTAALLLRWYSRSWWLPGIWAARVAGVFTVMAANRSRRRQLLLRR</sequence>
<dbReference type="InterPro" id="IPR036291">
    <property type="entry name" value="NAD(P)-bd_dom_sf"/>
</dbReference>
<proteinExistence type="predicted"/>
<gene>
    <name evidence="4" type="primary">paaH_1</name>
    <name evidence="4" type="ORF">NCTC12965_08575</name>
</gene>
<dbReference type="InterPro" id="IPR006176">
    <property type="entry name" value="3-OHacyl-CoA_DH_NAD-bd"/>
</dbReference>
<dbReference type="Pfam" id="PF02737">
    <property type="entry name" value="3HCDH_N"/>
    <property type="match status" value="1"/>
</dbReference>
<dbReference type="Pfam" id="PF00725">
    <property type="entry name" value="3HCDH"/>
    <property type="match status" value="1"/>
</dbReference>
<dbReference type="EMBL" id="CABEEZ010000166">
    <property type="protein sequence ID" value="VTR60788.1"/>
    <property type="molecule type" value="Genomic_DNA"/>
</dbReference>
<dbReference type="PANTHER" id="PTHR48075:SF5">
    <property type="entry name" value="3-HYDROXYBUTYRYL-COA DEHYDROGENASE"/>
    <property type="match status" value="1"/>
</dbReference>
<dbReference type="Gene3D" id="3.40.50.720">
    <property type="entry name" value="NAD(P)-binding Rossmann-like Domain"/>
    <property type="match status" value="1"/>
</dbReference>
<dbReference type="InterPro" id="IPR013328">
    <property type="entry name" value="6PGD_dom2"/>
</dbReference>
<evidence type="ECO:0000259" key="2">
    <source>
        <dbReference type="Pfam" id="PF00725"/>
    </source>
</evidence>
<evidence type="ECO:0000256" key="1">
    <source>
        <dbReference type="ARBA" id="ARBA00023002"/>
    </source>
</evidence>
<evidence type="ECO:0000313" key="4">
    <source>
        <dbReference type="EMBL" id="VTR60788.1"/>
    </source>
</evidence>
<feature type="domain" description="3-hydroxyacyl-CoA dehydrogenase C-terminal" evidence="2">
    <location>
        <begin position="51"/>
        <end position="96"/>
    </location>
</feature>
<dbReference type="EC" id="1.1.1.157" evidence="4"/>
<dbReference type="AlphaFoldDB" id="A0A4V6KYW1"/>
<dbReference type="InterPro" id="IPR008927">
    <property type="entry name" value="6-PGluconate_DH-like_C_sf"/>
</dbReference>
<reference evidence="4" key="1">
    <citation type="submission" date="2019-05" db="EMBL/GenBank/DDBJ databases">
        <authorList>
            <consortium name="Pathogen Informatics"/>
        </authorList>
    </citation>
    <scope>NUCLEOTIDE SEQUENCE [LARGE SCALE GENOMIC DNA]</scope>
    <source>
        <strain evidence="4">NCTC12965</strain>
    </source>
</reference>
<accession>A0A4V6KYW1</accession>
<dbReference type="PANTHER" id="PTHR48075">
    <property type="entry name" value="3-HYDROXYACYL-COA DEHYDROGENASE FAMILY PROTEIN"/>
    <property type="match status" value="1"/>
</dbReference>
<protein>
    <submittedName>
        <fullName evidence="4">Probable 3-hydroxybutyryl-CoA dehydrogenase</fullName>
        <ecNumber evidence="4">1.1.1.157</ecNumber>
    </submittedName>
</protein>
<keyword evidence="1 4" id="KW-0560">Oxidoreductase</keyword>